<dbReference type="Proteomes" id="UP000289340">
    <property type="component" value="Chromosome 9"/>
</dbReference>
<dbReference type="FunFam" id="1.20.140.40:FF:000003">
    <property type="entry name" value="Invertase/pectin methylesterase inhibitor family protein"/>
    <property type="match status" value="1"/>
</dbReference>
<keyword evidence="7" id="KW-1185">Reference proteome</keyword>
<dbReference type="Gramene" id="XM_028392518.1">
    <property type="protein sequence ID" value="XP_028248319.1"/>
    <property type="gene ID" value="LOC114425574"/>
</dbReference>
<dbReference type="PANTHER" id="PTHR36710">
    <property type="entry name" value="PECTINESTERASE INHIBITOR-LIKE"/>
    <property type="match status" value="1"/>
</dbReference>
<dbReference type="Gene3D" id="1.20.140.40">
    <property type="entry name" value="Invertase/pectin methylesterase inhibitor family protein"/>
    <property type="match status" value="1"/>
</dbReference>
<comment type="caution">
    <text evidence="6">The sequence shown here is derived from an EMBL/GenBank/DDBJ whole genome shotgun (WGS) entry which is preliminary data.</text>
</comment>
<dbReference type="InterPro" id="IPR052421">
    <property type="entry name" value="PCW_Enzyme_Inhibitor"/>
</dbReference>
<evidence type="ECO:0000256" key="2">
    <source>
        <dbReference type="ARBA" id="ARBA00023157"/>
    </source>
</evidence>
<sequence>MAFAFTFTKTLILFVSLSSLLLQTHAARGPRTVQARLYSLCKPTTNVGLCYRTILPEVLGLPRFNYYKALEVEMLVTQKQVEKTSKLISVLLARPGNSKDLGDSLQICKEQYGNIMDSMAEAKSQVAQRNVIEARFKFSSVVSYYESCNDSFTKGTSPIVEEAQGVYDLAGNCLDIMKAIQDRESRRRRGTGPVTSP</sequence>
<dbReference type="Pfam" id="PF04043">
    <property type="entry name" value="PMEI"/>
    <property type="match status" value="1"/>
</dbReference>
<feature type="domain" description="Pectinesterase inhibitor" evidence="5">
    <location>
        <begin position="32"/>
        <end position="176"/>
    </location>
</feature>
<name>A0A445IVV0_GLYSO</name>
<dbReference type="GO" id="GO:0004857">
    <property type="term" value="F:enzyme inhibitor activity"/>
    <property type="evidence" value="ECO:0007669"/>
    <property type="project" value="InterPro"/>
</dbReference>
<evidence type="ECO:0000313" key="7">
    <source>
        <dbReference type="Proteomes" id="UP000289340"/>
    </source>
</evidence>
<protein>
    <recommendedName>
        <fullName evidence="5">Pectinesterase inhibitor domain-containing protein</fullName>
    </recommendedName>
</protein>
<dbReference type="CDD" id="cd15800">
    <property type="entry name" value="PMEI-like_2"/>
    <property type="match status" value="1"/>
</dbReference>
<dbReference type="InterPro" id="IPR035513">
    <property type="entry name" value="Invertase/methylesterase_inhib"/>
</dbReference>
<dbReference type="EMBL" id="QZWG01000009">
    <property type="protein sequence ID" value="RZB90245.1"/>
    <property type="molecule type" value="Genomic_DNA"/>
</dbReference>
<dbReference type="InterPro" id="IPR006501">
    <property type="entry name" value="Pectinesterase_inhib_dom"/>
</dbReference>
<dbReference type="NCBIfam" id="TIGR01614">
    <property type="entry name" value="PME_inhib"/>
    <property type="match status" value="1"/>
</dbReference>
<evidence type="ECO:0000256" key="3">
    <source>
        <dbReference type="ARBA" id="ARBA00038471"/>
    </source>
</evidence>
<organism evidence="6 7">
    <name type="scientific">Glycine soja</name>
    <name type="common">Wild soybean</name>
    <dbReference type="NCBI Taxonomy" id="3848"/>
    <lineage>
        <taxon>Eukaryota</taxon>
        <taxon>Viridiplantae</taxon>
        <taxon>Streptophyta</taxon>
        <taxon>Embryophyta</taxon>
        <taxon>Tracheophyta</taxon>
        <taxon>Spermatophyta</taxon>
        <taxon>Magnoliopsida</taxon>
        <taxon>eudicotyledons</taxon>
        <taxon>Gunneridae</taxon>
        <taxon>Pentapetalae</taxon>
        <taxon>rosids</taxon>
        <taxon>fabids</taxon>
        <taxon>Fabales</taxon>
        <taxon>Fabaceae</taxon>
        <taxon>Papilionoideae</taxon>
        <taxon>50 kb inversion clade</taxon>
        <taxon>NPAAA clade</taxon>
        <taxon>indigoferoid/millettioid clade</taxon>
        <taxon>Phaseoleae</taxon>
        <taxon>Glycine</taxon>
        <taxon>Glycine subgen. Soja</taxon>
    </lineage>
</organism>
<evidence type="ECO:0000256" key="1">
    <source>
        <dbReference type="ARBA" id="ARBA00022729"/>
    </source>
</evidence>
<feature type="chain" id="PRO_5019525420" description="Pectinesterase inhibitor domain-containing protein" evidence="4">
    <location>
        <begin position="27"/>
        <end position="197"/>
    </location>
</feature>
<comment type="similarity">
    <text evidence="3">Belongs to the PMEI family.</text>
</comment>
<dbReference type="PANTHER" id="PTHR36710:SF4">
    <property type="entry name" value="PLANT INVERTASE_PECTIN METHYLESTERASE INHIBITOR SUPERFAMILY PROTEIN"/>
    <property type="match status" value="1"/>
</dbReference>
<accession>A0A445IVV0</accession>
<dbReference type="SMART" id="SM00856">
    <property type="entry name" value="PMEI"/>
    <property type="match status" value="1"/>
</dbReference>
<reference evidence="6 7" key="1">
    <citation type="submission" date="2018-09" db="EMBL/GenBank/DDBJ databases">
        <title>A high-quality reference genome of wild soybean provides a powerful tool to mine soybean genomes.</title>
        <authorList>
            <person name="Xie M."/>
            <person name="Chung C.Y.L."/>
            <person name="Li M.-W."/>
            <person name="Wong F.-L."/>
            <person name="Chan T.-F."/>
            <person name="Lam H.-M."/>
        </authorList>
    </citation>
    <scope>NUCLEOTIDE SEQUENCE [LARGE SCALE GENOMIC DNA]</scope>
    <source>
        <strain evidence="7">cv. W05</strain>
        <tissue evidence="6">Hypocotyl of etiolated seedlings</tissue>
    </source>
</reference>
<keyword evidence="2" id="KW-1015">Disulfide bond</keyword>
<proteinExistence type="inferred from homology"/>
<evidence type="ECO:0000256" key="4">
    <source>
        <dbReference type="SAM" id="SignalP"/>
    </source>
</evidence>
<feature type="signal peptide" evidence="4">
    <location>
        <begin position="1"/>
        <end position="26"/>
    </location>
</feature>
<evidence type="ECO:0000313" key="6">
    <source>
        <dbReference type="EMBL" id="RZB90245.1"/>
    </source>
</evidence>
<dbReference type="SUPFAM" id="SSF101148">
    <property type="entry name" value="Plant invertase/pectin methylesterase inhibitor"/>
    <property type="match status" value="1"/>
</dbReference>
<gene>
    <name evidence="6" type="ORF">D0Y65_022948</name>
</gene>
<dbReference type="AlphaFoldDB" id="A0A445IVV0"/>
<keyword evidence="1 4" id="KW-0732">Signal</keyword>
<evidence type="ECO:0000259" key="5">
    <source>
        <dbReference type="SMART" id="SM00856"/>
    </source>
</evidence>